<gene>
    <name evidence="2" type="ORF">GCM10008101_17350</name>
</gene>
<name>A0ABQ3C1A4_9GAMM</name>
<dbReference type="InterPro" id="IPR040079">
    <property type="entry name" value="Glutathione_S-Trfase"/>
</dbReference>
<dbReference type="InterPro" id="IPR036249">
    <property type="entry name" value="Thioredoxin-like_sf"/>
</dbReference>
<protein>
    <submittedName>
        <fullName evidence="2">Glutathione S-transferase</fullName>
    </submittedName>
</protein>
<dbReference type="SFLD" id="SFLDS00019">
    <property type="entry name" value="Glutathione_Transferase_(cytos"/>
    <property type="match status" value="1"/>
</dbReference>
<dbReference type="RefSeq" id="WP_189449036.1">
    <property type="nucleotide sequence ID" value="NZ_BMXY01000002.1"/>
</dbReference>
<keyword evidence="3" id="KW-1185">Reference proteome</keyword>
<feature type="domain" description="GST N-terminal" evidence="1">
    <location>
        <begin position="2"/>
        <end position="83"/>
    </location>
</feature>
<dbReference type="Pfam" id="PF13410">
    <property type="entry name" value="GST_C_2"/>
    <property type="match status" value="1"/>
</dbReference>
<comment type="caution">
    <text evidence="2">The sequence shown here is derived from an EMBL/GenBank/DDBJ whole genome shotgun (WGS) entry which is preliminary data.</text>
</comment>
<reference evidence="3" key="1">
    <citation type="journal article" date="2019" name="Int. J. Syst. Evol. Microbiol.">
        <title>The Global Catalogue of Microorganisms (GCM) 10K type strain sequencing project: providing services to taxonomists for standard genome sequencing and annotation.</title>
        <authorList>
            <consortium name="The Broad Institute Genomics Platform"/>
            <consortium name="The Broad Institute Genome Sequencing Center for Infectious Disease"/>
            <person name="Wu L."/>
            <person name="Ma J."/>
        </authorList>
    </citation>
    <scope>NUCLEOTIDE SEQUENCE [LARGE SCALE GENOMIC DNA]</scope>
    <source>
        <strain evidence="3">KCTC 22558</strain>
    </source>
</reference>
<dbReference type="Gene3D" id="1.20.1050.10">
    <property type="match status" value="1"/>
</dbReference>
<evidence type="ECO:0000313" key="2">
    <source>
        <dbReference type="EMBL" id="GGZ64271.1"/>
    </source>
</evidence>
<accession>A0ABQ3C1A4</accession>
<dbReference type="EMBL" id="BMXY01000002">
    <property type="protein sequence ID" value="GGZ64271.1"/>
    <property type="molecule type" value="Genomic_DNA"/>
</dbReference>
<dbReference type="InterPro" id="IPR036282">
    <property type="entry name" value="Glutathione-S-Trfase_C_sf"/>
</dbReference>
<dbReference type="PROSITE" id="PS50404">
    <property type="entry name" value="GST_NTER"/>
    <property type="match status" value="1"/>
</dbReference>
<dbReference type="Gene3D" id="3.40.30.10">
    <property type="entry name" value="Glutaredoxin"/>
    <property type="match status" value="1"/>
</dbReference>
<dbReference type="Pfam" id="PF02798">
    <property type="entry name" value="GST_N"/>
    <property type="match status" value="1"/>
</dbReference>
<dbReference type="SUPFAM" id="SSF47616">
    <property type="entry name" value="GST C-terminal domain-like"/>
    <property type="match status" value="1"/>
</dbReference>
<dbReference type="SFLD" id="SFLDG00358">
    <property type="entry name" value="Main_(cytGST)"/>
    <property type="match status" value="1"/>
</dbReference>
<dbReference type="InterPro" id="IPR004045">
    <property type="entry name" value="Glutathione_S-Trfase_N"/>
</dbReference>
<dbReference type="PANTHER" id="PTHR44051">
    <property type="entry name" value="GLUTATHIONE S-TRANSFERASE-RELATED"/>
    <property type="match status" value="1"/>
</dbReference>
<evidence type="ECO:0000259" key="1">
    <source>
        <dbReference type="PROSITE" id="PS50404"/>
    </source>
</evidence>
<dbReference type="CDD" id="cd03046">
    <property type="entry name" value="GST_N_GTT1_like"/>
    <property type="match status" value="1"/>
</dbReference>
<dbReference type="PANTHER" id="PTHR44051:SF21">
    <property type="entry name" value="GLUTATHIONE S-TRANSFERASE FAMILY PROTEIN"/>
    <property type="match status" value="1"/>
</dbReference>
<organism evidence="2 3">
    <name type="scientific">Cognatilysobacter xinjiangensis</name>
    <dbReference type="NCBI Taxonomy" id="546892"/>
    <lineage>
        <taxon>Bacteria</taxon>
        <taxon>Pseudomonadati</taxon>
        <taxon>Pseudomonadota</taxon>
        <taxon>Gammaproteobacteria</taxon>
        <taxon>Lysobacterales</taxon>
        <taxon>Lysobacteraceae</taxon>
        <taxon>Cognatilysobacter</taxon>
    </lineage>
</organism>
<dbReference type="SUPFAM" id="SSF52833">
    <property type="entry name" value="Thioredoxin-like"/>
    <property type="match status" value="1"/>
</dbReference>
<sequence>MSRRVTFYYAPHSRASCTLALLEALHADYDLHVLNLHRGEQRSAAHLAINPLGKVPAIRHGDAVVTEQVAIFIYLADLYADRGLAPALDDPLRGPYLRWSVFYAASFEPAVVDRSLQRDAGPSMAAPYGDYDSTMRALADQLAAGPYLLGERFTAADVLWATALRWTLNFGLVPDLPVFRDYVERVLARPELAHALELDARHAAAQAPEAAMA</sequence>
<proteinExistence type="predicted"/>
<evidence type="ECO:0000313" key="3">
    <source>
        <dbReference type="Proteomes" id="UP000643403"/>
    </source>
</evidence>
<dbReference type="Proteomes" id="UP000643403">
    <property type="component" value="Unassembled WGS sequence"/>
</dbReference>
<dbReference type="SFLD" id="SFLDG01150">
    <property type="entry name" value="Main.1:_Beta-like"/>
    <property type="match status" value="1"/>
</dbReference>
<dbReference type="CDD" id="cd03207">
    <property type="entry name" value="GST_C_8"/>
    <property type="match status" value="1"/>
</dbReference>